<comment type="caution">
    <text evidence="2">The sequence shown here is derived from an EMBL/GenBank/DDBJ whole genome shotgun (WGS) entry which is preliminary data.</text>
</comment>
<proteinExistence type="predicted"/>
<name>A0ABT7N7F9_9BURK</name>
<keyword evidence="3" id="KW-1185">Reference proteome</keyword>
<dbReference type="EMBL" id="JASZYV010000001">
    <property type="protein sequence ID" value="MDM0043847.1"/>
    <property type="molecule type" value="Genomic_DNA"/>
</dbReference>
<feature type="chain" id="PRO_5046823366" description="Sn-glycerol-3-phosphate transporter" evidence="1">
    <location>
        <begin position="28"/>
        <end position="170"/>
    </location>
</feature>
<dbReference type="RefSeq" id="WP_286658924.1">
    <property type="nucleotide sequence ID" value="NZ_JASZYV010000001.1"/>
</dbReference>
<accession>A0ABT7N7F9</accession>
<keyword evidence="1" id="KW-0732">Signal</keyword>
<evidence type="ECO:0000256" key="1">
    <source>
        <dbReference type="SAM" id="SignalP"/>
    </source>
</evidence>
<evidence type="ECO:0000313" key="2">
    <source>
        <dbReference type="EMBL" id="MDM0043847.1"/>
    </source>
</evidence>
<dbReference type="Proteomes" id="UP001174908">
    <property type="component" value="Unassembled WGS sequence"/>
</dbReference>
<gene>
    <name evidence="2" type="ORF">QTH91_05070</name>
</gene>
<organism evidence="2 3">
    <name type="scientific">Variovorax dokdonensis</name>
    <dbReference type="NCBI Taxonomy" id="344883"/>
    <lineage>
        <taxon>Bacteria</taxon>
        <taxon>Pseudomonadati</taxon>
        <taxon>Pseudomonadota</taxon>
        <taxon>Betaproteobacteria</taxon>
        <taxon>Burkholderiales</taxon>
        <taxon>Comamonadaceae</taxon>
        <taxon>Variovorax</taxon>
    </lineage>
</organism>
<evidence type="ECO:0000313" key="3">
    <source>
        <dbReference type="Proteomes" id="UP001174908"/>
    </source>
</evidence>
<feature type="signal peptide" evidence="1">
    <location>
        <begin position="1"/>
        <end position="27"/>
    </location>
</feature>
<evidence type="ECO:0008006" key="4">
    <source>
        <dbReference type="Google" id="ProtNLM"/>
    </source>
</evidence>
<reference evidence="2" key="1">
    <citation type="submission" date="2023-06" db="EMBL/GenBank/DDBJ databases">
        <authorList>
            <person name="Jiang Y."/>
            <person name="Liu Q."/>
        </authorList>
    </citation>
    <scope>NUCLEOTIDE SEQUENCE</scope>
    <source>
        <strain evidence="2">CGMCC 1.12089</strain>
    </source>
</reference>
<protein>
    <recommendedName>
        <fullName evidence="4">Sn-glycerol-3-phosphate transporter</fullName>
    </recommendedName>
</protein>
<sequence>MKMSLRTGAAGLLLALGGLTQSPALHAQEARSPLIPTEDAWELTLAPYAYHFSRNPDHRDVYLIGLERHYASNWLWGGAYFSNSFGQDSGTAYVGYMWNNLFDVPALYVKLVAGIMYGYVEPYEDKVPFNKNGWSPVLIPAVGWRFTPKDSVQVSLLGSAGLLFSYNRRF</sequence>